<dbReference type="Proteomes" id="UP001596405">
    <property type="component" value="Unassembled WGS sequence"/>
</dbReference>
<dbReference type="RefSeq" id="WP_066617816.1">
    <property type="nucleotide sequence ID" value="NZ_JBHSYQ010000005.1"/>
</dbReference>
<gene>
    <name evidence="1" type="ORF">ACFQHR_11920</name>
</gene>
<dbReference type="EMBL" id="JBHSYQ010000005">
    <property type="protein sequence ID" value="MFC6998335.1"/>
    <property type="molecule type" value="Genomic_DNA"/>
</dbReference>
<dbReference type="InterPro" id="IPR021457">
    <property type="entry name" value="DUF3108"/>
</dbReference>
<protein>
    <submittedName>
        <fullName evidence="1">DUF3108 domain-containing protein</fullName>
    </submittedName>
</protein>
<comment type="caution">
    <text evidence="1">The sequence shown here is derived from an EMBL/GenBank/DDBJ whole genome shotgun (WGS) entry which is preliminary data.</text>
</comment>
<accession>A0ABW2DL25</accession>
<reference evidence="2" key="1">
    <citation type="journal article" date="2019" name="Int. J. Syst. Evol. Microbiol.">
        <title>The Global Catalogue of Microorganisms (GCM) 10K type strain sequencing project: providing services to taxonomists for standard genome sequencing and annotation.</title>
        <authorList>
            <consortium name="The Broad Institute Genomics Platform"/>
            <consortium name="The Broad Institute Genome Sequencing Center for Infectious Disease"/>
            <person name="Wu L."/>
            <person name="Ma J."/>
        </authorList>
    </citation>
    <scope>NUCLEOTIDE SEQUENCE [LARGE SCALE GENOMIC DNA]</scope>
    <source>
        <strain evidence="2">CGMCC 4.7393</strain>
    </source>
</reference>
<proteinExistence type="predicted"/>
<keyword evidence="2" id="KW-1185">Reference proteome</keyword>
<name>A0ABW2DL25_9BACT</name>
<sequence>MRHKYKLLLFIPLLGILLSAFALKESIRTVKNDSFAPGEVLQYKVHYGIITAGEATIQVSNKLQNVNGRSCYQTTVTGKSTGSFDFFHRIRDTWTSYIDTETMLPQRFYRNIEEGSYRRKETTDFDHARNIVVVNDSRDKEKNQVYKVPNNVQDMVSGFYYMRTLDLDNFKQGQTFKIQGFLGDEVFDMSMTYHGKETVDTKAGKIRAHRIVPKMPKNKLFAGEDAISVYFSDDENKIPVLFKAEMFVGSIKIDMYKYSGLKHKLNMVR</sequence>
<dbReference type="Pfam" id="PF11306">
    <property type="entry name" value="DUF3108"/>
    <property type="match status" value="1"/>
</dbReference>
<organism evidence="1 2">
    <name type="scientific">Rufibacter roseus</name>
    <dbReference type="NCBI Taxonomy" id="1567108"/>
    <lineage>
        <taxon>Bacteria</taxon>
        <taxon>Pseudomonadati</taxon>
        <taxon>Bacteroidota</taxon>
        <taxon>Cytophagia</taxon>
        <taxon>Cytophagales</taxon>
        <taxon>Hymenobacteraceae</taxon>
        <taxon>Rufibacter</taxon>
    </lineage>
</organism>
<evidence type="ECO:0000313" key="1">
    <source>
        <dbReference type="EMBL" id="MFC6998335.1"/>
    </source>
</evidence>
<evidence type="ECO:0000313" key="2">
    <source>
        <dbReference type="Proteomes" id="UP001596405"/>
    </source>
</evidence>